<dbReference type="AlphaFoldDB" id="A0AAD8KWV7"/>
<evidence type="ECO:0000256" key="1">
    <source>
        <dbReference type="SAM" id="Phobius"/>
    </source>
</evidence>
<keyword evidence="1" id="KW-0472">Membrane</keyword>
<evidence type="ECO:0000313" key="2">
    <source>
        <dbReference type="EMBL" id="KAK1427240.1"/>
    </source>
</evidence>
<feature type="transmembrane region" description="Helical" evidence="1">
    <location>
        <begin position="28"/>
        <end position="48"/>
    </location>
</feature>
<dbReference type="EMBL" id="JAUHHV010000004">
    <property type="protein sequence ID" value="KAK1427240.1"/>
    <property type="molecule type" value="Genomic_DNA"/>
</dbReference>
<sequence>MVVKTNSVEVNDNDECEGKVFRSAMLRYSVMVFFHSAMLRCSVMVFIWRDAEMFSYGVFSQRDAEMFGYGVLSQRDAEILTPTPITFAPTYSRFSVCSSWVSWIFTIFDCFEVVGSALQVK</sequence>
<evidence type="ECO:0000313" key="3">
    <source>
        <dbReference type="Proteomes" id="UP001229421"/>
    </source>
</evidence>
<keyword evidence="1" id="KW-0812">Transmembrane</keyword>
<comment type="caution">
    <text evidence="2">The sequence shown here is derived from an EMBL/GenBank/DDBJ whole genome shotgun (WGS) entry which is preliminary data.</text>
</comment>
<organism evidence="2 3">
    <name type="scientific">Tagetes erecta</name>
    <name type="common">African marigold</name>
    <dbReference type="NCBI Taxonomy" id="13708"/>
    <lineage>
        <taxon>Eukaryota</taxon>
        <taxon>Viridiplantae</taxon>
        <taxon>Streptophyta</taxon>
        <taxon>Embryophyta</taxon>
        <taxon>Tracheophyta</taxon>
        <taxon>Spermatophyta</taxon>
        <taxon>Magnoliopsida</taxon>
        <taxon>eudicotyledons</taxon>
        <taxon>Gunneridae</taxon>
        <taxon>Pentapetalae</taxon>
        <taxon>asterids</taxon>
        <taxon>campanulids</taxon>
        <taxon>Asterales</taxon>
        <taxon>Asteraceae</taxon>
        <taxon>Asteroideae</taxon>
        <taxon>Heliantheae alliance</taxon>
        <taxon>Tageteae</taxon>
        <taxon>Tagetes</taxon>
    </lineage>
</organism>
<dbReference type="Proteomes" id="UP001229421">
    <property type="component" value="Unassembled WGS sequence"/>
</dbReference>
<reference evidence="2" key="1">
    <citation type="journal article" date="2023" name="bioRxiv">
        <title>Improved chromosome-level genome assembly for marigold (Tagetes erecta).</title>
        <authorList>
            <person name="Jiang F."/>
            <person name="Yuan L."/>
            <person name="Wang S."/>
            <person name="Wang H."/>
            <person name="Xu D."/>
            <person name="Wang A."/>
            <person name="Fan W."/>
        </authorList>
    </citation>
    <scope>NUCLEOTIDE SEQUENCE</scope>
    <source>
        <strain evidence="2">WSJ</strain>
        <tissue evidence="2">Leaf</tissue>
    </source>
</reference>
<gene>
    <name evidence="2" type="ORF">QVD17_15923</name>
</gene>
<proteinExistence type="predicted"/>
<keyword evidence="1" id="KW-1133">Transmembrane helix</keyword>
<keyword evidence="3" id="KW-1185">Reference proteome</keyword>
<accession>A0AAD8KWV7</accession>
<protein>
    <submittedName>
        <fullName evidence="2">Uncharacterized protein</fullName>
    </submittedName>
</protein>
<name>A0AAD8KWV7_TARER</name>